<evidence type="ECO:0000256" key="1">
    <source>
        <dbReference type="ARBA" id="ARBA00022553"/>
    </source>
</evidence>
<keyword evidence="1" id="KW-0597">Phosphoprotein</keyword>
<evidence type="ECO:0000256" key="4">
    <source>
        <dbReference type="ARBA" id="ARBA00022741"/>
    </source>
</evidence>
<dbReference type="Pfam" id="PF01934">
    <property type="entry name" value="HepT-like"/>
    <property type="match status" value="1"/>
</dbReference>
<dbReference type="InterPro" id="IPR037038">
    <property type="entry name" value="HepT-like_sf"/>
</dbReference>
<dbReference type="HOGENOM" id="CLU_142825_3_2_10"/>
<name>F4KQB5_HALH1</name>
<dbReference type="PANTHER" id="PTHR34139:SF1">
    <property type="entry name" value="RNASE MJ1380-RELATED"/>
    <property type="match status" value="1"/>
</dbReference>
<dbReference type="PANTHER" id="PTHR34139">
    <property type="entry name" value="UPF0331 PROTEIN MJ0127"/>
    <property type="match status" value="1"/>
</dbReference>
<protein>
    <recommendedName>
        <fullName evidence="9">DUF86 domain-containing protein</fullName>
    </recommendedName>
</protein>
<keyword evidence="8" id="KW-1185">Reference proteome</keyword>
<gene>
    <name evidence="7" type="ordered locus">Halhy_1042</name>
</gene>
<reference key="2">
    <citation type="submission" date="2011-04" db="EMBL/GenBank/DDBJ databases">
        <title>Complete sequence of chromosome of Haliscomenobacter hydrossis DSM 1100.</title>
        <authorList>
            <consortium name="US DOE Joint Genome Institute (JGI-PGF)"/>
            <person name="Lucas S."/>
            <person name="Han J."/>
            <person name="Lapidus A."/>
            <person name="Bruce D."/>
            <person name="Goodwin L."/>
            <person name="Pitluck S."/>
            <person name="Peters L."/>
            <person name="Kyrpides N."/>
            <person name="Mavromatis K."/>
            <person name="Ivanova N."/>
            <person name="Ovchinnikova G."/>
            <person name="Pagani I."/>
            <person name="Daligault H."/>
            <person name="Detter J.C."/>
            <person name="Han C."/>
            <person name="Land M."/>
            <person name="Hauser L."/>
            <person name="Markowitz V."/>
            <person name="Cheng J.-F."/>
            <person name="Hugenholtz P."/>
            <person name="Woyke T."/>
            <person name="Wu D."/>
            <person name="Verbarg S."/>
            <person name="Frueling A."/>
            <person name="Brambilla E."/>
            <person name="Klenk H.-P."/>
            <person name="Eisen J.A."/>
        </authorList>
    </citation>
    <scope>NUCLEOTIDE SEQUENCE</scope>
    <source>
        <strain>DSM 1100</strain>
    </source>
</reference>
<comment type="similarity">
    <text evidence="6">Belongs to the HepT RNase toxin family.</text>
</comment>
<dbReference type="GO" id="GO:0000166">
    <property type="term" value="F:nucleotide binding"/>
    <property type="evidence" value="ECO:0007669"/>
    <property type="project" value="UniProtKB-KW"/>
</dbReference>
<accession>F4KQB5</accession>
<evidence type="ECO:0000313" key="7">
    <source>
        <dbReference type="EMBL" id="AEE48941.1"/>
    </source>
</evidence>
<dbReference type="InterPro" id="IPR008201">
    <property type="entry name" value="HepT-like"/>
</dbReference>
<proteinExistence type="inferred from homology"/>
<evidence type="ECO:0000313" key="8">
    <source>
        <dbReference type="Proteomes" id="UP000008461"/>
    </source>
</evidence>
<dbReference type="InterPro" id="IPR051813">
    <property type="entry name" value="HepT_RNase_toxin"/>
</dbReference>
<organism evidence="7 8">
    <name type="scientific">Haliscomenobacter hydrossis (strain ATCC 27775 / DSM 1100 / LMG 10767 / O)</name>
    <dbReference type="NCBI Taxonomy" id="760192"/>
    <lineage>
        <taxon>Bacteria</taxon>
        <taxon>Pseudomonadati</taxon>
        <taxon>Bacteroidota</taxon>
        <taxon>Saprospiria</taxon>
        <taxon>Saprospirales</taxon>
        <taxon>Haliscomenobacteraceae</taxon>
        <taxon>Haliscomenobacter</taxon>
    </lineage>
</organism>
<dbReference type="RefSeq" id="WP_013763496.1">
    <property type="nucleotide sequence ID" value="NC_015510.1"/>
</dbReference>
<dbReference type="Gene3D" id="1.20.120.580">
    <property type="entry name" value="bsu32300-like"/>
    <property type="match status" value="1"/>
</dbReference>
<dbReference type="GO" id="GO:0016787">
    <property type="term" value="F:hydrolase activity"/>
    <property type="evidence" value="ECO:0007669"/>
    <property type="project" value="UniProtKB-KW"/>
</dbReference>
<dbReference type="GO" id="GO:0004540">
    <property type="term" value="F:RNA nuclease activity"/>
    <property type="evidence" value="ECO:0007669"/>
    <property type="project" value="InterPro"/>
</dbReference>
<keyword evidence="4" id="KW-0547">Nucleotide-binding</keyword>
<sequence>MNRQAKKYLFDIVQTIERIEDIFKTTENFESYQQNFLLRMATERLLGIVGEAVTKYDKIPDVPALSFTPQIIGFRNIIVHDYAKVVDSVVWEIVHFHLPVLKSEASALLE</sequence>
<dbReference type="EMBL" id="CP002691">
    <property type="protein sequence ID" value="AEE48941.1"/>
    <property type="molecule type" value="Genomic_DNA"/>
</dbReference>
<dbReference type="STRING" id="760192.Halhy_1042"/>
<evidence type="ECO:0000256" key="6">
    <source>
        <dbReference type="ARBA" id="ARBA00024207"/>
    </source>
</evidence>
<dbReference type="KEGG" id="hhy:Halhy_1042"/>
<evidence type="ECO:0008006" key="9">
    <source>
        <dbReference type="Google" id="ProtNLM"/>
    </source>
</evidence>
<dbReference type="eggNOG" id="COG2361">
    <property type="taxonomic scope" value="Bacteria"/>
</dbReference>
<keyword evidence="5" id="KW-0378">Hydrolase</keyword>
<dbReference type="GO" id="GO:0110001">
    <property type="term" value="C:toxin-antitoxin complex"/>
    <property type="evidence" value="ECO:0007669"/>
    <property type="project" value="InterPro"/>
</dbReference>
<dbReference type="Proteomes" id="UP000008461">
    <property type="component" value="Chromosome"/>
</dbReference>
<keyword evidence="2" id="KW-1277">Toxin-antitoxin system</keyword>
<dbReference type="OrthoDB" id="955324at2"/>
<evidence type="ECO:0000256" key="2">
    <source>
        <dbReference type="ARBA" id="ARBA00022649"/>
    </source>
</evidence>
<keyword evidence="3" id="KW-0540">Nuclease</keyword>
<dbReference type="AlphaFoldDB" id="F4KQB5"/>
<reference evidence="7 8" key="1">
    <citation type="journal article" date="2011" name="Stand. Genomic Sci.">
        <title>Complete genome sequence of Haliscomenobacter hydrossis type strain (O).</title>
        <authorList>
            <consortium name="US DOE Joint Genome Institute (JGI-PGF)"/>
            <person name="Daligault H."/>
            <person name="Lapidus A."/>
            <person name="Zeytun A."/>
            <person name="Nolan M."/>
            <person name="Lucas S."/>
            <person name="Del Rio T.G."/>
            <person name="Tice H."/>
            <person name="Cheng J.F."/>
            <person name="Tapia R."/>
            <person name="Han C."/>
            <person name="Goodwin L."/>
            <person name="Pitluck S."/>
            <person name="Liolios K."/>
            <person name="Pagani I."/>
            <person name="Ivanova N."/>
            <person name="Huntemann M."/>
            <person name="Mavromatis K."/>
            <person name="Mikhailova N."/>
            <person name="Pati A."/>
            <person name="Chen A."/>
            <person name="Palaniappan K."/>
            <person name="Land M."/>
            <person name="Hauser L."/>
            <person name="Brambilla E.M."/>
            <person name="Rohde M."/>
            <person name="Verbarg S."/>
            <person name="Goker M."/>
            <person name="Bristow J."/>
            <person name="Eisen J.A."/>
            <person name="Markowitz V."/>
            <person name="Hugenholtz P."/>
            <person name="Kyrpides N.C."/>
            <person name="Klenk H.P."/>
            <person name="Woyke T."/>
        </authorList>
    </citation>
    <scope>NUCLEOTIDE SEQUENCE [LARGE SCALE GENOMIC DNA]</scope>
    <source>
        <strain evidence="8">ATCC 27775 / DSM 1100 / LMG 10767 / O</strain>
    </source>
</reference>
<evidence type="ECO:0000256" key="5">
    <source>
        <dbReference type="ARBA" id="ARBA00022801"/>
    </source>
</evidence>
<evidence type="ECO:0000256" key="3">
    <source>
        <dbReference type="ARBA" id="ARBA00022722"/>
    </source>
</evidence>